<organism evidence="1 2">
    <name type="scientific">Antarcticirhabdus aurantiaca</name>
    <dbReference type="NCBI Taxonomy" id="2606717"/>
    <lineage>
        <taxon>Bacteria</taxon>
        <taxon>Pseudomonadati</taxon>
        <taxon>Pseudomonadota</taxon>
        <taxon>Alphaproteobacteria</taxon>
        <taxon>Hyphomicrobiales</taxon>
        <taxon>Aurantimonadaceae</taxon>
        <taxon>Antarcticirhabdus</taxon>
    </lineage>
</organism>
<accession>A0ACD4NN63</accession>
<keyword evidence="1" id="KW-0413">Isomerase</keyword>
<dbReference type="Proteomes" id="UP001163223">
    <property type="component" value="Chromosome"/>
</dbReference>
<keyword evidence="2" id="KW-1185">Reference proteome</keyword>
<proteinExistence type="predicted"/>
<sequence length="301" mass="32169">MTSTLVIDRRPEPAMPSGCGSGCGCASTPKPAAPLPDGGKVSVNGVEIGAEAIAREIQHHPASDGAAAWRAAAQALVVRELMLQAARAAGLEASPERDDAGRLELAEEALIRAVLDRAPEPQRPGDAECRRYYEANLRRFRMPDLFEASHILIEPASEDAAGWRQAEETARTLAAELGDDPDDFAAAAQAFSACPTARQNGSLGQLRRGELVPEVQAALEDLAEGATGREPVRSRFGWHVLRHQRRIPGKTLSFEMVAAKIAEMLEARAWTMSAAAFVLHLAQEADIEGVALDPDVLSSMP</sequence>
<reference evidence="1" key="1">
    <citation type="submission" date="2022-11" db="EMBL/GenBank/DDBJ databases">
        <title>beta-Carotene-producing bacterium, Jeongeuplla avenae sp. nov., alleviates the salt stress of Arabidopsis seedlings.</title>
        <authorList>
            <person name="Jiang L."/>
            <person name="Lee J."/>
        </authorList>
    </citation>
    <scope>NUCLEOTIDE SEQUENCE</scope>
    <source>
        <strain evidence="1">DY_R2A_6</strain>
    </source>
</reference>
<evidence type="ECO:0000313" key="2">
    <source>
        <dbReference type="Proteomes" id="UP001163223"/>
    </source>
</evidence>
<evidence type="ECO:0000313" key="1">
    <source>
        <dbReference type="EMBL" id="WAJ28163.1"/>
    </source>
</evidence>
<gene>
    <name evidence="1" type="ORF">OXU80_25625</name>
</gene>
<dbReference type="EMBL" id="CP113520">
    <property type="protein sequence ID" value="WAJ28163.1"/>
    <property type="molecule type" value="Genomic_DNA"/>
</dbReference>
<protein>
    <submittedName>
        <fullName evidence="1">Peptidylprolyl isomerase</fullName>
    </submittedName>
</protein>
<name>A0ACD4NN63_9HYPH</name>